<proteinExistence type="predicted"/>
<dbReference type="CDD" id="cd20489">
    <property type="entry name" value="cupin_HppE-like_C"/>
    <property type="match status" value="1"/>
</dbReference>
<accession>A0A382S1H8</accession>
<feature type="non-terminal residue" evidence="1">
    <location>
        <position position="290"/>
    </location>
</feature>
<evidence type="ECO:0008006" key="2">
    <source>
        <dbReference type="Google" id="ProtNLM"/>
    </source>
</evidence>
<dbReference type="AlphaFoldDB" id="A0A382S1H8"/>
<protein>
    <recommendedName>
        <fullName evidence="2">HTH cro/C1-type domain-containing protein</fullName>
    </recommendedName>
</protein>
<sequence>MSDERAFTKEFRESLENKRIGSNFLGILNDIKRRPSDAAKELGISNEEIQNIINGKIKLPSEIISKAIKIWPVNSRDFYIMHDDCPSGLKIMRSEDSVKSSRIMHRAGKPYYEYRDTAMSSVGPFRPEWIEELCVVDDNEPNNKQVQWNNGHFMHQFTYFIGEVNFYYLDENGEKKVAIMNTGDSNYITPFTPHSFATRRESEKNGLILALTYGNNLTGDSQHELSSIGKKLGKEFALDFSLKDNGSSSLIKFHRNNSSLTQQELSKRANIPIEKLKDFENGKTPTYSEY</sequence>
<organism evidence="1">
    <name type="scientific">marine metagenome</name>
    <dbReference type="NCBI Taxonomy" id="408172"/>
    <lineage>
        <taxon>unclassified sequences</taxon>
        <taxon>metagenomes</taxon>
        <taxon>ecological metagenomes</taxon>
    </lineage>
</organism>
<name>A0A382S1H8_9ZZZZ</name>
<gene>
    <name evidence="1" type="ORF">METZ01_LOCUS355931</name>
</gene>
<evidence type="ECO:0000313" key="1">
    <source>
        <dbReference type="EMBL" id="SVD03077.1"/>
    </source>
</evidence>
<dbReference type="CDD" id="cd00093">
    <property type="entry name" value="HTH_XRE"/>
    <property type="match status" value="1"/>
</dbReference>
<dbReference type="InterPro" id="IPR001387">
    <property type="entry name" value="Cro/C1-type_HTH"/>
</dbReference>
<dbReference type="InterPro" id="IPR014710">
    <property type="entry name" value="RmlC-like_jellyroll"/>
</dbReference>
<dbReference type="EMBL" id="UINC01125326">
    <property type="protein sequence ID" value="SVD03077.1"/>
    <property type="molecule type" value="Genomic_DNA"/>
</dbReference>
<dbReference type="Gene3D" id="2.60.120.10">
    <property type="entry name" value="Jelly Rolls"/>
    <property type="match status" value="1"/>
</dbReference>
<reference evidence="1" key="1">
    <citation type="submission" date="2018-05" db="EMBL/GenBank/DDBJ databases">
        <authorList>
            <person name="Lanie J.A."/>
            <person name="Ng W.-L."/>
            <person name="Kazmierczak K.M."/>
            <person name="Andrzejewski T.M."/>
            <person name="Davidsen T.M."/>
            <person name="Wayne K.J."/>
            <person name="Tettelin H."/>
            <person name="Glass J.I."/>
            <person name="Rusch D."/>
            <person name="Podicherti R."/>
            <person name="Tsui H.-C.T."/>
            <person name="Winkler M.E."/>
        </authorList>
    </citation>
    <scope>NUCLEOTIDE SEQUENCE</scope>
</reference>